<evidence type="ECO:0000313" key="2">
    <source>
        <dbReference type="EMBL" id="KAG8624873.1"/>
    </source>
</evidence>
<sequence length="277" mass="31025">MQHSDRFLHSFSHLPTQLHLHTTTPPFRNMPQVVASSNENDLVLRWEVKETKREKNTFTAWEKGTAHTSAIVREAAGSNAGSEQSDTIVHVGDWVVLQYAQLRKNGAEFAKVCAIREFTNDNGKKEIRFCVCWGAALKDINNDASPKKLRFRTNEIYTLDETSVVLSDWFDIVDVAQISQVIGQDADPNGIMVVKDMREEDAGDSDTVKLCQTLYITELHWEDIERRELHVITHVDLEQGTSSAPARRTTSSPVSSQKKGKKSKAASMKTPIKASGS</sequence>
<evidence type="ECO:0000256" key="1">
    <source>
        <dbReference type="SAM" id="MobiDB-lite"/>
    </source>
</evidence>
<accession>A0A8K0KYD9</accession>
<organism evidence="2 3">
    <name type="scientific">Elsinoe batatas</name>
    <dbReference type="NCBI Taxonomy" id="2601811"/>
    <lineage>
        <taxon>Eukaryota</taxon>
        <taxon>Fungi</taxon>
        <taxon>Dikarya</taxon>
        <taxon>Ascomycota</taxon>
        <taxon>Pezizomycotina</taxon>
        <taxon>Dothideomycetes</taxon>
        <taxon>Dothideomycetidae</taxon>
        <taxon>Myriangiales</taxon>
        <taxon>Elsinoaceae</taxon>
        <taxon>Elsinoe</taxon>
    </lineage>
</organism>
<keyword evidence="3" id="KW-1185">Reference proteome</keyword>
<proteinExistence type="predicted"/>
<feature type="compositionally biased region" description="Low complexity" evidence="1">
    <location>
        <begin position="241"/>
        <end position="257"/>
    </location>
</feature>
<dbReference type="EMBL" id="JAESVG020000008">
    <property type="protein sequence ID" value="KAG8624873.1"/>
    <property type="molecule type" value="Genomic_DNA"/>
</dbReference>
<name>A0A8K0KYD9_9PEZI</name>
<protein>
    <submittedName>
        <fullName evidence="2">Uncharacterized protein</fullName>
    </submittedName>
</protein>
<comment type="caution">
    <text evidence="2">The sequence shown here is derived from an EMBL/GenBank/DDBJ whole genome shotgun (WGS) entry which is preliminary data.</text>
</comment>
<feature type="region of interest" description="Disordered" evidence="1">
    <location>
        <begin position="238"/>
        <end position="277"/>
    </location>
</feature>
<dbReference type="AlphaFoldDB" id="A0A8K0KYD9"/>
<reference evidence="2" key="1">
    <citation type="submission" date="2021-07" db="EMBL/GenBank/DDBJ databases">
        <title>Elsinoe batatas strain:CRI-CJ2 Genome sequencing and assembly.</title>
        <authorList>
            <person name="Huang L."/>
        </authorList>
    </citation>
    <scope>NUCLEOTIDE SEQUENCE</scope>
    <source>
        <strain evidence="2">CRI-CJ2</strain>
    </source>
</reference>
<gene>
    <name evidence="2" type="ORF">KVT40_006624</name>
</gene>
<dbReference type="Proteomes" id="UP000809789">
    <property type="component" value="Unassembled WGS sequence"/>
</dbReference>
<evidence type="ECO:0000313" key="3">
    <source>
        <dbReference type="Proteomes" id="UP000809789"/>
    </source>
</evidence>
<dbReference type="OrthoDB" id="10450689at2759"/>